<dbReference type="InterPro" id="IPR003283">
    <property type="entry name" value="T3SS_OMP_SpaO"/>
</dbReference>
<organism evidence="7 8">
    <name type="scientific">Chromobacterium amazonense</name>
    <dbReference type="NCBI Taxonomy" id="1382803"/>
    <lineage>
        <taxon>Bacteria</taxon>
        <taxon>Pseudomonadati</taxon>
        <taxon>Pseudomonadota</taxon>
        <taxon>Betaproteobacteria</taxon>
        <taxon>Neisseriales</taxon>
        <taxon>Chromobacteriaceae</taxon>
        <taxon>Chromobacterium</taxon>
    </lineage>
</organism>
<dbReference type="NCBIfam" id="NF006018">
    <property type="entry name" value="PRK08158.1"/>
    <property type="match status" value="1"/>
</dbReference>
<evidence type="ECO:0000256" key="1">
    <source>
        <dbReference type="ARBA" id="ARBA00009226"/>
    </source>
</evidence>
<protein>
    <recommendedName>
        <fullName evidence="2">Surface presentation of antigens protein SpaO</fullName>
    </recommendedName>
</protein>
<evidence type="ECO:0000259" key="4">
    <source>
        <dbReference type="Pfam" id="PF01052"/>
    </source>
</evidence>
<reference evidence="7 8" key="1">
    <citation type="submission" date="2023-12" db="EMBL/GenBank/DDBJ databases">
        <title>Evaluation and characterization of a potential secondary metabolite violacein from indigenous Chromobacterium amazonense SAM215.</title>
        <authorList>
            <person name="Tarafdar M.R."/>
            <person name="Abedin S.M."/>
            <person name="Atiqua A."/>
            <person name="Saha A."/>
            <person name="Khan S.N."/>
        </authorList>
    </citation>
    <scope>NUCLEOTIDE SEQUENCE [LARGE SCALE GENOMIC DNA]</scope>
    <source>
        <strain evidence="7 8">SAM215</strain>
    </source>
</reference>
<dbReference type="EMBL" id="JAVFJF020000017">
    <property type="protein sequence ID" value="MEJ8675059.1"/>
    <property type="molecule type" value="Genomic_DNA"/>
</dbReference>
<feature type="domain" description="SpaO N-terminal" evidence="5">
    <location>
        <begin position="4"/>
        <end position="135"/>
    </location>
</feature>
<dbReference type="InterPro" id="IPR013385">
    <property type="entry name" value="T3SS_SpaO/YscQ/SpaO"/>
</dbReference>
<accession>A0ABU8V1M4</accession>
<dbReference type="RefSeq" id="WP_307912645.1">
    <property type="nucleotide sequence ID" value="NZ_JAVFJF020000017.1"/>
</dbReference>
<comment type="similarity">
    <text evidence="1">Belongs to the FliN/MopA/SpaO family.</text>
</comment>
<proteinExistence type="inferred from homology"/>
<sequence length="296" mass="32920">MLKLKRIDMAQQALERAAAVWLRQGWDVALEMPPRHGVWLPLADADHRWRGWVQPSDWLAHVAPELAGLASAAGVEAQVVPWLAAIEQPIDLPIPELSYQRLWLGEPVAGAALPQRPLLRVMGPSGPVWLEQTPEPGWVDTSALDALCWPLRFVVGDSVVSLGLLKRVGRGDVLLVRELESAVRCYEKTLGFYQILEEGITMEWQEQQEMQDEVEPMLGMGQLPVRLEFVLHRNHLTLAELQALCQGQLLPLPADAERRVEMRANGALIGRGELVQLDGQLGVEVNEWMGGTGDVE</sequence>
<dbReference type="NCBIfam" id="TIGR02551">
    <property type="entry name" value="SpaO_YscQ"/>
    <property type="match status" value="1"/>
</dbReference>
<keyword evidence="3" id="KW-0843">Virulence</keyword>
<dbReference type="InterPro" id="IPR058804">
    <property type="entry name" value="SpaO_N"/>
</dbReference>
<dbReference type="InterPro" id="IPR001543">
    <property type="entry name" value="FliN-like_C"/>
</dbReference>
<evidence type="ECO:0000256" key="2">
    <source>
        <dbReference type="ARBA" id="ARBA00021925"/>
    </source>
</evidence>
<evidence type="ECO:0000313" key="7">
    <source>
        <dbReference type="EMBL" id="MEJ8675059.1"/>
    </source>
</evidence>
<feature type="domain" description="SpaO FliM/N C-terminal related" evidence="6">
    <location>
        <begin position="145"/>
        <end position="206"/>
    </location>
</feature>
<evidence type="ECO:0000313" key="8">
    <source>
        <dbReference type="Proteomes" id="UP001224516"/>
    </source>
</evidence>
<dbReference type="PRINTS" id="PR01339">
    <property type="entry name" value="TYPE3OMOPROT"/>
</dbReference>
<dbReference type="Pfam" id="PF26304">
    <property type="entry name" value="FliMN_C_rel"/>
    <property type="match status" value="1"/>
</dbReference>
<dbReference type="Proteomes" id="UP001224516">
    <property type="component" value="Unassembled WGS sequence"/>
</dbReference>
<comment type="caution">
    <text evidence="7">The sequence shown here is derived from an EMBL/GenBank/DDBJ whole genome shotgun (WGS) entry which is preliminary data.</text>
</comment>
<dbReference type="InterPro" id="IPR058805">
    <property type="entry name" value="SpaO_FliMN_C_rel"/>
</dbReference>
<dbReference type="SUPFAM" id="SSF101801">
    <property type="entry name" value="Surface presentation of antigens (SPOA)"/>
    <property type="match status" value="1"/>
</dbReference>
<evidence type="ECO:0000259" key="5">
    <source>
        <dbReference type="Pfam" id="PF26294"/>
    </source>
</evidence>
<dbReference type="Pfam" id="PF26294">
    <property type="entry name" value="SpaO_N"/>
    <property type="match status" value="1"/>
</dbReference>
<dbReference type="PANTHER" id="PTHR30034">
    <property type="entry name" value="FLAGELLAR MOTOR SWITCH PROTEIN FLIM"/>
    <property type="match status" value="1"/>
</dbReference>
<dbReference type="PANTHER" id="PTHR30034:SF5">
    <property type="entry name" value="SECRETION SYSTEM APPARATUS PROTEIN SSAQ"/>
    <property type="match status" value="1"/>
</dbReference>
<dbReference type="InterPro" id="IPR036429">
    <property type="entry name" value="SpoA-like_sf"/>
</dbReference>
<keyword evidence="8" id="KW-1185">Reference proteome</keyword>
<evidence type="ECO:0000256" key="3">
    <source>
        <dbReference type="ARBA" id="ARBA00023026"/>
    </source>
</evidence>
<name>A0ABU8V1M4_9NEIS</name>
<dbReference type="Pfam" id="PF01052">
    <property type="entry name" value="FliMN_C"/>
    <property type="match status" value="1"/>
</dbReference>
<gene>
    <name evidence="7" type="ORF">QCL97_010020</name>
</gene>
<dbReference type="Gene3D" id="2.30.330.10">
    <property type="entry name" value="SpoA-like"/>
    <property type="match status" value="1"/>
</dbReference>
<evidence type="ECO:0000259" key="6">
    <source>
        <dbReference type="Pfam" id="PF26304"/>
    </source>
</evidence>
<feature type="domain" description="Flagellar motor switch protein FliN-like C-terminal" evidence="4">
    <location>
        <begin position="222"/>
        <end position="289"/>
    </location>
</feature>